<keyword evidence="3" id="KW-1185">Reference proteome</keyword>
<evidence type="ECO:0000313" key="3">
    <source>
        <dbReference type="Proteomes" id="UP000606974"/>
    </source>
</evidence>
<name>A0A8H7E1S2_9EURO</name>
<organism evidence="2 3">
    <name type="scientific">Endocarpon pusillum</name>
    <dbReference type="NCBI Taxonomy" id="364733"/>
    <lineage>
        <taxon>Eukaryota</taxon>
        <taxon>Fungi</taxon>
        <taxon>Dikarya</taxon>
        <taxon>Ascomycota</taxon>
        <taxon>Pezizomycotina</taxon>
        <taxon>Eurotiomycetes</taxon>
        <taxon>Chaetothyriomycetidae</taxon>
        <taxon>Verrucariales</taxon>
        <taxon>Verrucariaceae</taxon>
        <taxon>Endocarpon</taxon>
    </lineage>
</organism>
<gene>
    <name evidence="2" type="ORF">GJ744_010701</name>
</gene>
<comment type="caution">
    <text evidence="2">The sequence shown here is derived from an EMBL/GenBank/DDBJ whole genome shotgun (WGS) entry which is preliminary data.</text>
</comment>
<dbReference type="EMBL" id="JAACFV010000070">
    <property type="protein sequence ID" value="KAF7507384.1"/>
    <property type="molecule type" value="Genomic_DNA"/>
</dbReference>
<feature type="compositionally biased region" description="Polar residues" evidence="1">
    <location>
        <begin position="1"/>
        <end position="15"/>
    </location>
</feature>
<protein>
    <submittedName>
        <fullName evidence="2">Uncharacterized protein</fullName>
    </submittedName>
</protein>
<sequence>MSSAEGNWTSQSHQNGRPLAFPIKQGQKRSANHDPNSEEPSPGKVSRLDRYLSKEEKTNLSWISEVACFTPFPRGEEGLAKSSEE</sequence>
<accession>A0A8H7E1S2</accession>
<evidence type="ECO:0000313" key="2">
    <source>
        <dbReference type="EMBL" id="KAF7507384.1"/>
    </source>
</evidence>
<dbReference type="AlphaFoldDB" id="A0A8H7E1S2"/>
<feature type="region of interest" description="Disordered" evidence="1">
    <location>
        <begin position="1"/>
        <end position="50"/>
    </location>
</feature>
<evidence type="ECO:0000256" key="1">
    <source>
        <dbReference type="SAM" id="MobiDB-lite"/>
    </source>
</evidence>
<dbReference type="Proteomes" id="UP000606974">
    <property type="component" value="Unassembled WGS sequence"/>
</dbReference>
<proteinExistence type="predicted"/>
<reference evidence="2" key="1">
    <citation type="submission" date="2020-02" db="EMBL/GenBank/DDBJ databases">
        <authorList>
            <person name="Palmer J.M."/>
        </authorList>
    </citation>
    <scope>NUCLEOTIDE SEQUENCE</scope>
    <source>
        <strain evidence="2">EPUS1.4</strain>
        <tissue evidence="2">Thallus</tissue>
    </source>
</reference>